<keyword evidence="5" id="KW-1185">Reference proteome</keyword>
<name>A0A2U3EKE5_PURLI</name>
<reference evidence="3" key="1">
    <citation type="submission" date="2015-05" db="EMBL/GenBank/DDBJ databases">
        <authorList>
            <person name="Wang D.B."/>
            <person name="Wang M."/>
        </authorList>
    </citation>
    <scope>NUCLEOTIDE SEQUENCE</scope>
    <source>
        <strain evidence="3">36-1</strain>
    </source>
</reference>
<gene>
    <name evidence="3" type="ORF">PCL_08298</name>
    <name evidence="2" type="ORF">Purlil1_3286</name>
</gene>
<evidence type="ECO:0000313" key="2">
    <source>
        <dbReference type="EMBL" id="KAK4092665.1"/>
    </source>
</evidence>
<dbReference type="Proteomes" id="UP001287286">
    <property type="component" value="Unassembled WGS sequence"/>
</dbReference>
<accession>A0A2U3EKE5</accession>
<evidence type="ECO:0000256" key="1">
    <source>
        <dbReference type="SAM" id="MobiDB-lite"/>
    </source>
</evidence>
<reference evidence="2 5" key="4">
    <citation type="journal article" date="2024" name="Microbiol. Resour. Announc.">
        <title>Genome annotations for the ascomycete fungi Trichoderma harzianum, Trichoderma aggressivum, and Purpureocillium lilacinum.</title>
        <authorList>
            <person name="Beijen E.P.W."/>
            <person name="Ohm R.A."/>
        </authorList>
    </citation>
    <scope>NUCLEOTIDE SEQUENCE [LARGE SCALE GENOMIC DNA]</scope>
    <source>
        <strain evidence="2 5">CBS 150709</strain>
    </source>
</reference>
<evidence type="ECO:0000313" key="5">
    <source>
        <dbReference type="Proteomes" id="UP001287286"/>
    </source>
</evidence>
<feature type="region of interest" description="Disordered" evidence="1">
    <location>
        <begin position="30"/>
        <end position="56"/>
    </location>
</feature>
<dbReference type="Proteomes" id="UP000245956">
    <property type="component" value="Unassembled WGS sequence"/>
</dbReference>
<reference evidence="2" key="3">
    <citation type="submission" date="2023-11" db="EMBL/GenBank/DDBJ databases">
        <authorList>
            <person name="Beijen E."/>
            <person name="Ohm R.A."/>
        </authorList>
    </citation>
    <scope>NUCLEOTIDE SEQUENCE</scope>
    <source>
        <strain evidence="2">CBS 150709</strain>
    </source>
</reference>
<reference evidence="3 4" key="2">
    <citation type="journal article" date="2016" name="Front. Microbiol.">
        <title>Genome and transcriptome sequences reveal the specific parasitism of the nematophagous Purpureocillium lilacinum 36-1.</title>
        <authorList>
            <person name="Xie J."/>
            <person name="Li S."/>
            <person name="Mo C."/>
            <person name="Xiao X."/>
            <person name="Peng D."/>
            <person name="Wang G."/>
            <person name="Xiao Y."/>
        </authorList>
    </citation>
    <scope>NUCLEOTIDE SEQUENCE [LARGE SCALE GENOMIC DNA]</scope>
    <source>
        <strain evidence="3 4">36-1</strain>
    </source>
</reference>
<dbReference type="AlphaFoldDB" id="A0A2U3EKE5"/>
<proteinExistence type="predicted"/>
<evidence type="ECO:0000313" key="4">
    <source>
        <dbReference type="Proteomes" id="UP000245956"/>
    </source>
</evidence>
<dbReference type="EMBL" id="JAWRVI010000008">
    <property type="protein sequence ID" value="KAK4092665.1"/>
    <property type="molecule type" value="Genomic_DNA"/>
</dbReference>
<evidence type="ECO:0000313" key="3">
    <source>
        <dbReference type="EMBL" id="PWI74984.1"/>
    </source>
</evidence>
<comment type="caution">
    <text evidence="3">The sequence shown here is derived from an EMBL/GenBank/DDBJ whole genome shotgun (WGS) entry which is preliminary data.</text>
</comment>
<dbReference type="EMBL" id="LCWV01000003">
    <property type="protein sequence ID" value="PWI74984.1"/>
    <property type="molecule type" value="Genomic_DNA"/>
</dbReference>
<protein>
    <submittedName>
        <fullName evidence="3">Uncharacterized protein</fullName>
    </submittedName>
</protein>
<sequence length="248" mass="26798">MKQRPAGPVNPWSHAQGLLAPSGVSDLSHAACGSTGEAPARQDWSGRPRLHSAAGHGYNSGYVTTRESEGPAPRFASTIILSLAFRWRWPLLVSRERSVIRNKVHLLRSCTSAARGQAEILASLQLSHVGAAWRHEIVRPQSSPQAGSVTSVEGGFGKHELMAARLSLQRLADWRALSKSGNEMPLGGRGRGSHRTSHTARVADVSKALNGDRWTPIRGWRSGSSPLLTHTVNMVLRHLGDGRCSSLH</sequence>
<organism evidence="3 4">
    <name type="scientific">Purpureocillium lilacinum</name>
    <name type="common">Paecilomyces lilacinus</name>
    <dbReference type="NCBI Taxonomy" id="33203"/>
    <lineage>
        <taxon>Eukaryota</taxon>
        <taxon>Fungi</taxon>
        <taxon>Dikarya</taxon>
        <taxon>Ascomycota</taxon>
        <taxon>Pezizomycotina</taxon>
        <taxon>Sordariomycetes</taxon>
        <taxon>Hypocreomycetidae</taxon>
        <taxon>Hypocreales</taxon>
        <taxon>Ophiocordycipitaceae</taxon>
        <taxon>Purpureocillium</taxon>
    </lineage>
</organism>